<dbReference type="PANTHER" id="PTHR21666">
    <property type="entry name" value="PEPTIDASE-RELATED"/>
    <property type="match status" value="1"/>
</dbReference>
<evidence type="ECO:0000313" key="3">
    <source>
        <dbReference type="Proteomes" id="UP000244248"/>
    </source>
</evidence>
<dbReference type="AlphaFoldDB" id="A0A2T5MDX7"/>
<name>A0A2T5MDX7_9GAMM</name>
<accession>A0A2T5MDX7</accession>
<dbReference type="Proteomes" id="UP000244248">
    <property type="component" value="Unassembled WGS sequence"/>
</dbReference>
<dbReference type="OrthoDB" id="9815245at2"/>
<dbReference type="Pfam" id="PF01551">
    <property type="entry name" value="Peptidase_M23"/>
    <property type="match status" value="1"/>
</dbReference>
<dbReference type="InterPro" id="IPR011055">
    <property type="entry name" value="Dup_hybrid_motif"/>
</dbReference>
<sequence length="264" mass="28564">MARGDGEVLPSGLVAAWAKEATAQREEISQTRVSAGENARALARRIAELQAHVLRLDAAGQRLTQIAGLDKGEFNFNAPPPVGGPEELVPGQEPVLGDVLTSLDSFEKQLTDRERQMRVLEDLLLASRLQQKVRPSGWPIADGWISSTFGTRTDPFTGRYANHYGIDFAARNGSDVLSVATGIVTDAGERSGYGILVEINHGNGYVTRYGHNQKALVRVGDKVNKGQRIALMGSTGRSTGPHVHFEVLFNGALVNPEQYIQASH</sequence>
<organism evidence="2 3">
    <name type="scientific">Stenotrophobium rhamnosiphilum</name>
    <dbReference type="NCBI Taxonomy" id="2029166"/>
    <lineage>
        <taxon>Bacteria</taxon>
        <taxon>Pseudomonadati</taxon>
        <taxon>Pseudomonadota</taxon>
        <taxon>Gammaproteobacteria</taxon>
        <taxon>Nevskiales</taxon>
        <taxon>Nevskiaceae</taxon>
        <taxon>Stenotrophobium</taxon>
    </lineage>
</organism>
<dbReference type="SUPFAM" id="SSF51261">
    <property type="entry name" value="Duplicated hybrid motif"/>
    <property type="match status" value="1"/>
</dbReference>
<dbReference type="Gene3D" id="2.70.70.10">
    <property type="entry name" value="Glucose Permease (Domain IIA)"/>
    <property type="match status" value="1"/>
</dbReference>
<comment type="caution">
    <text evidence="2">The sequence shown here is derived from an EMBL/GenBank/DDBJ whole genome shotgun (WGS) entry which is preliminary data.</text>
</comment>
<dbReference type="InterPro" id="IPR016047">
    <property type="entry name" value="M23ase_b-sheet_dom"/>
</dbReference>
<dbReference type="GO" id="GO:0004222">
    <property type="term" value="F:metalloendopeptidase activity"/>
    <property type="evidence" value="ECO:0007669"/>
    <property type="project" value="TreeGrafter"/>
</dbReference>
<protein>
    <recommendedName>
        <fullName evidence="1">M23ase beta-sheet core domain-containing protein</fullName>
    </recommendedName>
</protein>
<dbReference type="InterPro" id="IPR050570">
    <property type="entry name" value="Cell_wall_metabolism_enzyme"/>
</dbReference>
<proteinExistence type="predicted"/>
<dbReference type="FunFam" id="2.70.70.10:FF:000006">
    <property type="entry name" value="M23 family peptidase"/>
    <property type="match status" value="1"/>
</dbReference>
<gene>
    <name evidence="2" type="ORF">CJD38_14415</name>
</gene>
<evidence type="ECO:0000259" key="1">
    <source>
        <dbReference type="Pfam" id="PF01551"/>
    </source>
</evidence>
<dbReference type="EMBL" id="QANS01000005">
    <property type="protein sequence ID" value="PTU30790.1"/>
    <property type="molecule type" value="Genomic_DNA"/>
</dbReference>
<dbReference type="CDD" id="cd12797">
    <property type="entry name" value="M23_peptidase"/>
    <property type="match status" value="1"/>
</dbReference>
<feature type="domain" description="M23ase beta-sheet core" evidence="1">
    <location>
        <begin position="162"/>
        <end position="256"/>
    </location>
</feature>
<keyword evidence="3" id="KW-1185">Reference proteome</keyword>
<evidence type="ECO:0000313" key="2">
    <source>
        <dbReference type="EMBL" id="PTU30790.1"/>
    </source>
</evidence>
<dbReference type="PANTHER" id="PTHR21666:SF291">
    <property type="entry name" value="STAGE II SPORULATION PROTEIN Q"/>
    <property type="match status" value="1"/>
</dbReference>
<reference evidence="2 3" key="1">
    <citation type="submission" date="2018-04" db="EMBL/GenBank/DDBJ databases">
        <title>Novel species isolated from glacier.</title>
        <authorList>
            <person name="Liu Q."/>
            <person name="Xin Y.-H."/>
        </authorList>
    </citation>
    <scope>NUCLEOTIDE SEQUENCE [LARGE SCALE GENOMIC DNA]</scope>
    <source>
        <strain evidence="2 3">GT1R17</strain>
    </source>
</reference>